<proteinExistence type="predicted"/>
<organism evidence="1 2">
    <name type="scientific">Lasius platythorax</name>
    <dbReference type="NCBI Taxonomy" id="488582"/>
    <lineage>
        <taxon>Eukaryota</taxon>
        <taxon>Metazoa</taxon>
        <taxon>Ecdysozoa</taxon>
        <taxon>Arthropoda</taxon>
        <taxon>Hexapoda</taxon>
        <taxon>Insecta</taxon>
        <taxon>Pterygota</taxon>
        <taxon>Neoptera</taxon>
        <taxon>Endopterygota</taxon>
        <taxon>Hymenoptera</taxon>
        <taxon>Apocrita</taxon>
        <taxon>Aculeata</taxon>
        <taxon>Formicoidea</taxon>
        <taxon>Formicidae</taxon>
        <taxon>Formicinae</taxon>
        <taxon>Lasius</taxon>
        <taxon>Lasius</taxon>
    </lineage>
</organism>
<name>A0AAV2N364_9HYME</name>
<evidence type="ECO:0000313" key="2">
    <source>
        <dbReference type="Proteomes" id="UP001497644"/>
    </source>
</evidence>
<keyword evidence="2" id="KW-1185">Reference proteome</keyword>
<evidence type="ECO:0000313" key="1">
    <source>
        <dbReference type="EMBL" id="CAL1673982.1"/>
    </source>
</evidence>
<sequence>MRRDEYRGFIEFDSGTDDKSSKFQVFSKRIHPAKISLSRVPGNGGTRTTSGEGPKELAIKYMCMDAFTKSSGP</sequence>
<gene>
    <name evidence="1" type="ORF">LPLAT_LOCUS756</name>
</gene>
<reference evidence="1 2" key="1">
    <citation type="submission" date="2024-04" db="EMBL/GenBank/DDBJ databases">
        <authorList>
            <consortium name="Molecular Ecology Group"/>
        </authorList>
    </citation>
    <scope>NUCLEOTIDE SEQUENCE [LARGE SCALE GENOMIC DNA]</scope>
</reference>
<dbReference type="Proteomes" id="UP001497644">
    <property type="component" value="Chromosome 1"/>
</dbReference>
<protein>
    <submittedName>
        <fullName evidence="1">Uncharacterized protein</fullName>
    </submittedName>
</protein>
<dbReference type="EMBL" id="OZ034824">
    <property type="protein sequence ID" value="CAL1673982.1"/>
    <property type="molecule type" value="Genomic_DNA"/>
</dbReference>
<dbReference type="AlphaFoldDB" id="A0AAV2N364"/>
<accession>A0AAV2N364</accession>